<keyword evidence="3" id="KW-1185">Reference proteome</keyword>
<dbReference type="SUPFAM" id="SSF140931">
    <property type="entry name" value="Fic-like"/>
    <property type="match status" value="1"/>
</dbReference>
<dbReference type="PIRSF" id="PIRSF018297">
    <property type="entry name" value="Doc"/>
    <property type="match status" value="1"/>
</dbReference>
<dbReference type="Pfam" id="PF02661">
    <property type="entry name" value="Fic"/>
    <property type="match status" value="1"/>
</dbReference>
<name>A0A2T9JJ89_9CAUL</name>
<reference evidence="2 3" key="1">
    <citation type="submission" date="2018-04" db="EMBL/GenBank/DDBJ databases">
        <title>The genome sequence of Caulobacter sp. 744.</title>
        <authorList>
            <person name="Gao J."/>
            <person name="Sun J."/>
        </authorList>
    </citation>
    <scope>NUCLEOTIDE SEQUENCE [LARGE SCALE GENOMIC DNA]</scope>
    <source>
        <strain evidence="2 3">774</strain>
    </source>
</reference>
<accession>A0A2T9JJ89</accession>
<evidence type="ECO:0000313" key="3">
    <source>
        <dbReference type="Proteomes" id="UP000245073"/>
    </source>
</evidence>
<dbReference type="InterPro" id="IPR003812">
    <property type="entry name" value="Fido"/>
</dbReference>
<dbReference type="AlphaFoldDB" id="A0A2T9JJ89"/>
<protein>
    <submittedName>
        <fullName evidence="2">Type II toxin-antitoxin system death-on-curing family toxin</fullName>
    </submittedName>
</protein>
<feature type="domain" description="Fido" evidence="1">
    <location>
        <begin position="7"/>
        <end position="124"/>
    </location>
</feature>
<dbReference type="InterPro" id="IPR036597">
    <property type="entry name" value="Fido-like_dom_sf"/>
</dbReference>
<dbReference type="EMBL" id="QDKQ01000067">
    <property type="protein sequence ID" value="PVM83754.1"/>
    <property type="molecule type" value="Genomic_DNA"/>
</dbReference>
<dbReference type="InterPro" id="IPR006440">
    <property type="entry name" value="Doc"/>
</dbReference>
<dbReference type="OrthoDB" id="9802752at2"/>
<dbReference type="GO" id="GO:0016301">
    <property type="term" value="F:kinase activity"/>
    <property type="evidence" value="ECO:0007669"/>
    <property type="project" value="InterPro"/>
</dbReference>
<comment type="caution">
    <text evidence="2">The sequence shown here is derived from an EMBL/GenBank/DDBJ whole genome shotgun (WGS) entry which is preliminary data.</text>
</comment>
<gene>
    <name evidence="2" type="ORF">DDF67_19990</name>
</gene>
<dbReference type="PROSITE" id="PS51459">
    <property type="entry name" value="FIDO"/>
    <property type="match status" value="1"/>
</dbReference>
<proteinExistence type="predicted"/>
<dbReference type="PANTHER" id="PTHR39426:SF1">
    <property type="entry name" value="HOMOLOGY TO DEATH-ON-CURING PROTEIN OF PHAGE P1"/>
    <property type="match status" value="1"/>
</dbReference>
<dbReference type="Proteomes" id="UP000245073">
    <property type="component" value="Unassembled WGS sequence"/>
</dbReference>
<organism evidence="2 3">
    <name type="scientific">Caulobacter endophyticus</name>
    <dbReference type="NCBI Taxonomy" id="2172652"/>
    <lineage>
        <taxon>Bacteria</taxon>
        <taxon>Pseudomonadati</taxon>
        <taxon>Pseudomonadota</taxon>
        <taxon>Alphaproteobacteria</taxon>
        <taxon>Caulobacterales</taxon>
        <taxon>Caulobacteraceae</taxon>
        <taxon>Caulobacter</taxon>
    </lineage>
</organism>
<evidence type="ECO:0000259" key="1">
    <source>
        <dbReference type="PROSITE" id="PS51459"/>
    </source>
</evidence>
<evidence type="ECO:0000313" key="2">
    <source>
        <dbReference type="EMBL" id="PVM83754.1"/>
    </source>
</evidence>
<dbReference type="PANTHER" id="PTHR39426">
    <property type="entry name" value="HOMOLOGY TO DEATH-ON-CURING PROTEIN OF PHAGE P1"/>
    <property type="match status" value="1"/>
</dbReference>
<dbReference type="Gene3D" id="1.20.120.1870">
    <property type="entry name" value="Fic/DOC protein, Fido domain"/>
    <property type="match status" value="1"/>
</dbReference>
<dbReference type="InterPro" id="IPR053737">
    <property type="entry name" value="Type_II_TA_Toxin"/>
</dbReference>
<dbReference type="RefSeq" id="WP_109102591.1">
    <property type="nucleotide sequence ID" value="NZ_QDKQ01000067.1"/>
</dbReference>
<sequence length="130" mass="13940">MSEPVWLDEALLISWHDLVLAETGGASGVRDAGLLNSALARPTNRYVYEGLSDLIELAATYAVAIASNHPFVDGNKRAAFMALGMFLEDNGLWLAAEPDDATTVMFAVAAGEIGIPELAEWLRPRVIDAP</sequence>
<dbReference type="NCBIfam" id="TIGR01550">
    <property type="entry name" value="DOC_P1"/>
    <property type="match status" value="1"/>
</dbReference>